<feature type="compositionally biased region" description="Polar residues" evidence="1">
    <location>
        <begin position="198"/>
        <end position="219"/>
    </location>
</feature>
<dbReference type="Proteomes" id="UP000319462">
    <property type="component" value="Chromosome 16"/>
</dbReference>
<reference evidence="3 4" key="1">
    <citation type="submission" date="2018-09" db="EMBL/GenBank/DDBJ databases">
        <authorList>
            <person name="Peiro R."/>
            <person name="Begona"/>
            <person name="Cbmso G."/>
            <person name="Lopez M."/>
            <person name="Gonzalez S."/>
        </authorList>
    </citation>
    <scope>NUCLEOTIDE SEQUENCE [LARGE SCALE GENOMIC DNA]</scope>
</reference>
<dbReference type="EMBL" id="LS997615">
    <property type="protein sequence ID" value="SYZ64307.1"/>
    <property type="molecule type" value="Genomic_DNA"/>
</dbReference>
<dbReference type="PANTHER" id="PTHR32085:SF3">
    <property type="entry name" value="PROTEIN CSF1"/>
    <property type="match status" value="1"/>
</dbReference>
<name>A0A3P3Z236_LEIBR</name>
<feature type="region of interest" description="Disordered" evidence="1">
    <location>
        <begin position="2739"/>
        <end position="2827"/>
    </location>
</feature>
<dbReference type="GO" id="GO:0006113">
    <property type="term" value="P:fermentation"/>
    <property type="evidence" value="ECO:0007669"/>
    <property type="project" value="InterPro"/>
</dbReference>
<evidence type="ECO:0000313" key="4">
    <source>
        <dbReference type="Proteomes" id="UP000319462"/>
    </source>
</evidence>
<dbReference type="PANTHER" id="PTHR32085">
    <property type="entry name" value="PROTEIN CSF1"/>
    <property type="match status" value="1"/>
</dbReference>
<feature type="compositionally biased region" description="Low complexity" evidence="1">
    <location>
        <begin position="3493"/>
        <end position="3507"/>
    </location>
</feature>
<feature type="compositionally biased region" description="Low complexity" evidence="1">
    <location>
        <begin position="4417"/>
        <end position="4426"/>
    </location>
</feature>
<dbReference type="InterPro" id="IPR029636">
    <property type="entry name" value="Csf1"/>
</dbReference>
<feature type="region of interest" description="Disordered" evidence="1">
    <location>
        <begin position="1148"/>
        <end position="1169"/>
    </location>
</feature>
<evidence type="ECO:0000313" key="3">
    <source>
        <dbReference type="EMBL" id="SYZ64307.1"/>
    </source>
</evidence>
<feature type="region of interest" description="Disordered" evidence="1">
    <location>
        <begin position="3493"/>
        <end position="3520"/>
    </location>
</feature>
<feature type="compositionally biased region" description="Low complexity" evidence="1">
    <location>
        <begin position="1573"/>
        <end position="1601"/>
    </location>
</feature>
<proteinExistence type="predicted"/>
<keyword evidence="2" id="KW-0812">Transmembrane</keyword>
<keyword evidence="2" id="KW-0472">Membrane</keyword>
<feature type="region of interest" description="Disordered" evidence="1">
    <location>
        <begin position="1290"/>
        <end position="1321"/>
    </location>
</feature>
<sequence length="4433" mass="485578">MASSDFDINLFLKFLFSAVFLSVCCFSLMLYVDKMVALWLVFMLRFLVLPRNIRLSFSGLHFAPLQARVLFHGFSLQTENLSLRIVDGYFTFAFWGFWFRDPRWCRLHEYMIGENLVGTRCRVQHHLHYAKGTIVAVDVEKKQVSVQLDEHNTDGSSLDEDKDTEEGEDNGPVEPPSYPSGGAPANPRRTSALGETPSFLNSPPSQHVRSASSTPSTPVGQRRTRWKEFGASPVTTPLSPQHTCIESNMHAGGLDDEVVKAVDAKYVYIRSRAGLLQLHLNGVRLCLYNATGKYLDLARAAAADAAGEPAFESSTRHHRTMSNESSNEADLRGSVGSASSGNGEGRRKRGLAEMLQAIGNYVLSHEKADLDAHGRSDDQESSEIRAARKLQEHNILTTSFAQKFFSFIGCVEIEICAAQLDIGGVASSHPYFLHFTFQQGEGRVFLTKDSCPALDLYRSVVELTLREVDIRMAQMDSKLSKTQVMRNATLLERARLLVSGVATPYEHTPFETPVSSELIDEYGIFMNGKNKGTVHLVFYKDAPNVYAGEVVRRGALPITGVEVLIDAPVLRYGPWLEYCRAQLWEYFLPRNYLPLEELKFEVGKPRPNAGFEVLVMFLRATTVEIPFKRRSIVPLPPFGIRDSKRKGMIVATIGEGAQYIQPAFFLLPKDEKRVFEGLFIAKNVTVWANCVLERDAVLCTAKSLQLFFDRQDDRLWNGRKLWNILVKLSGAKLYWYMVYVDYFLDLLNDWQFSASMYHGVPLTTDIFNTVNRAVRDCIPNVKRFEVFVESVATVHLNVNTHNVVYADDPNDLAHNIMAILKMQSGCFNIVLPSDQYQLSFENESARPMEASACEVEAYLSLPGSHPLCDQVGSEAPWAYAETFNMQGLFTMQVPNQSIPQPRNNLDPTTGRTRNHNFLNLDVEFTNLRGTLMGAHVKALVNCFQNLFLDNTFTIAPDELFWLLAKLQSHAATGKNKRKAFKEFLELSQPARNDMEVCVTVRLVDVSATATTSRVAGAPQVNLSTGLITFTYVKQFSVTDTGVSLSPLTVRIPDRRGKFPRNTESIIVIGATTVGITRHFGRMPLKPKVHEAMEVHVGGVSLEVVAEQLMMLVEIAQTAARHFTTEDLMMEAEVAEALSTAELSAEKVVHSSPRRSTTDKLKKGMRHRRVGQSSALIADQSPSMAKEGAMRFGSPFSFSVDNYAGKYEDDCEDSAVEMREWRTEQRSGQLPVCHSFPSDRDGEVGSAHDWTDSGSAVMVDAHGSACEESISSPTVPAATGARAGEAEVTFGTINSTGDGGVPILHSYESDSGHSSSRKRRRGRRRLRSLFGGLIPTTTDDSDDDRGDERWRPFSSQVAYDVALRFAKFREECNKADDDSRDYGLFFLLVNVETVRGVVRIGEDGYASVELPLGVRATQSTLNDGNSNKRMSIAVKDLGVQLLLDRTSEMAQTYLPSLRGDTSTGKYLEVLSLRTSVCMRQYVAYPFDNSLANHRRRQQQFVEENDYEHLISFPFNKASTQCPETPKWASSPESAAMTQDDSRGAEAPIPAPQAQPTDDAPVVEPATLPRASLQSATATPTPTNGPSTPPQLASASPSAPPTTRDWMPSRLSFSLARGSDGDAAATPPLMRGFTNSTEEFSQSSSLNSQSTMVHTQLAGEAHDASQRQSTFPSLSATDQVNEKTNLEVSSRFATCVSVPSQTSLSDVDSADIDSFFDASSSDPSSQRRVMNNAFASDGCTTSTREGKGAANRKSGGDGGIGIGLFSEAAPGSGDSTCVSGGRGGVRPDTSNPVASSCMTAAHFFYRTFDKAEGDDNGASAVDYWLPQRPLNAHRVRDHTRFHAQLPIVGFYLNPNRESRAPPFFSYSKRQMLPRAEDLFAWARCTADNSERSKNSSTSRHLHVAFLDPLTLLVTPEAAILAGAAAQLLLHLRNSLKSRHVDIPCDLSTLEGSGAAPRGTTKPLLLRPRTKKSKARMQQKRWLWESNIVSVSVPTIELKVLTSLSVPEENLPSRSSATDGVYTSTLAVRNLRVLMAQNRPPTGEEMAVEASQRMSVSVRVDTIAAITQIEWEPMRREGNLAVKVPGFWYNADKDTMAVFFVTQVTGKVKRDLWRGADGCASNITASDVAAYVTRDFVDYLHGLMHLVQGLTADVRRRVDINGHFFSDVLTATTVLDSDPLTAPRESTTFAAFGASDVLSRAAVSSLCEIRPLRKGRVVQGKGFVLHVAVILIDTARMGQRIVVNQARMSRLDIHRPFCSFVVMPNLLRVRNAHIQAVGEMDEVRAAVFPSLLHVLHPRPVRRNVGIVVTPAGSPRSRSPGTLSFQPNFATSVGTTVFRQFSAQTSAIAHDSNRTDVPEPQSRSLALTYDGTFTVHQLDLRAQQSGTNYLQLVGKDLTGCAESRAESVASRECVQTEALTETISETLKERLRYKANTARERAKRSRYPAPPETTEQLHLRSTASFFAEEVQVHYVADCLMESIPHDSDSSHHVPGANQSLQTGKVFTAAVTDVALVAQFSQQVNLLGEQVSLHMMVRSSVFQSPHCVRAAETLHPQVHALISSWRQALGAASRTILSGSAVDRLGSAISLRRGSASSSAAERGLANPRQSRAVTFQIQATRITGFVGLPQGIVQKFLLPQISCFTKTSSNGRADFKLHFHPFIITPHNTRYSTPRENYRVVLPHVYILYAHDPIKMLCNVTVGTIAITITPLLINHSLLTYEKLTHDVAAILAAPKVYDDDEERTAAAHPSSLNAIDATQQRDMSNSTSSLLSPACAPGGGGGSCSTGRGSVSPTDINLSLESTTAGKGNRRGQQHRDIQSPSNSNEGLGTAEAVATAATVAPWPATRKRRQSFLFLLQGVRLSYLTSMTTLRFTIRSLNATADTTGGDTRHTLHWVVHVANAQTALVDRDDHNQMLATYNSLSQYGRLSSREIRSSGAAYASSPASSSGRSTDAADAMKAAHPLSGFLWGSIALSFTLSSGKVDENRVRTALQKSTSLSTYSEEMQKALLDSLITSTSKWELAVFEPLVLVRFGLDALIKQCVSETEEDIRVMKDATYQADLNASMGLRQHKRFQRLQEEKKRIDGFIERAEKERNQKLRSMTERVVHDVAHRRGVSLREANRHDVLLDFFNIQRSHKVVASVSNFMAVLPFGDAAYRSILEELPGTFTCVKADRHIHTASCLNRRKFIPSFAFKMKMDDVSFICHVEAVKHIVPVLVGEPSHPLTKDTSFVKTGAAEHGYTTSLLFHGRLLALNSRLYFSDGSPLDKSTTLPELLRDTPILGGQGVLTSYAAEEHQRSLNSISIASVEAPLRIEKKNNTMHVGVVVDISEPKTCVSSRILSIVHELSQEQATSPLQAHVRARRRGQTPSTQPQFSRSTDGSASPIVRGINRDFRDTSRGAPAAAAHAVPKESISLHLDVTSRLDASELAVFCYSNPEKWCAQNYTTTAGATGGGGGHAHAGSRSLLTSSVPVARRGVKFLTPPSQDNCVQTAGDARGAANTTTRGASASPRSQNPFHSESSGGIDFNSGERFLIMSIPLPGVTLRAVMRHGRREASDDADVVRVEVRAGAIELSPSITALAQEVEMCADTDEQNRVARKQKILSFVQSMEAEVPQLRVPLHCLLVEVLVPVPRAYESVLSRARMRRADAATRSRPALRSTSSSGGAGARSLFDSNVADVVQRKSRGIIAVHVSISDFRLIFNSEPVASTHFMLYLDDHGTINFFFKYFERPDANERFVKKFPDASLVVAMRGVRAECQTKLEVKSLEVTLPEAELTISRRSGRIGVVDTAAIYFPFNVEDSEPNLTARLQHMSQLFLVVELWSTTLSETLKTARHLFHRGAAGKEISKRVAATPFSRQVAKSTTLMRDTLIPTDRRTLFYLGLSRAVCFFDLGSGSTHSFTIGAANVVAENAKHAKGCSVSLLLGCISNMCIRSEGVLSGGVMIGSVMTKAFFIQNADGAEVFLRSPEQRTFREALLLQQVHVNFKERQLKDVFECKVGCFQGNSMDGIGEEEYTTTDVDVLLERGTLGLTPSTVPAFLSFVRNISAIVAEQRRLAATRMKRMPVQTLQGVTGCVNFDVGGPPKPAVVAGDHSAENRSTCGSDASVSTQRTRVCIPFMGSALLRVPCGQLRVRLERTTVLLGAIASGEAAVGCVVLSFPKGRLSFAECPCDNYTAAKKVLVIESHNVEVYRPGTPRIVVMGFQGVNHFEFYTRQVLGSAEVGFSLTLHQTHPWTGNPRFRDFEEMISLIKSFTDKKNADVFQQFGRLEAAALNSDPSSTTARRDSGSNMIAAAAGQGIDDSISGALGPTASASMIGPVAAAAISDKRTLKALRSSKFSPQLRFGGDVSVNTEVILNWLGVTEKMLPHVVHTALCDKLEKLLSSLSDLASERVTQRSPRKGMTVAAAAAGGGVSGAPTDSSPLFSPSSSEARQPEL</sequence>
<feature type="compositionally biased region" description="Polar residues" evidence="1">
    <location>
        <begin position="2790"/>
        <end position="2803"/>
    </location>
</feature>
<evidence type="ECO:0000256" key="1">
    <source>
        <dbReference type="SAM" id="MobiDB-lite"/>
    </source>
</evidence>
<gene>
    <name evidence="3" type="ORF">LBRM2904_16.0180</name>
</gene>
<accession>A0A3P3Z236</accession>
<feature type="region of interest" description="Disordered" evidence="1">
    <location>
        <begin position="1731"/>
        <end position="1755"/>
    </location>
</feature>
<feature type="region of interest" description="Disordered" evidence="1">
    <location>
        <begin position="3351"/>
        <end position="3384"/>
    </location>
</feature>
<feature type="compositionally biased region" description="Polar residues" evidence="1">
    <location>
        <begin position="2747"/>
        <end position="2768"/>
    </location>
</feature>
<protein>
    <submittedName>
        <fullName evidence="3">Hypothetical_protein</fullName>
    </submittedName>
</protein>
<feature type="compositionally biased region" description="Polar residues" evidence="1">
    <location>
        <begin position="3508"/>
        <end position="3519"/>
    </location>
</feature>
<feature type="region of interest" description="Disordered" evidence="1">
    <location>
        <begin position="4390"/>
        <end position="4433"/>
    </location>
</feature>
<feature type="compositionally biased region" description="Acidic residues" evidence="1">
    <location>
        <begin position="157"/>
        <end position="171"/>
    </location>
</feature>
<evidence type="ECO:0000256" key="2">
    <source>
        <dbReference type="SAM" id="Phobius"/>
    </source>
</evidence>
<feature type="region of interest" description="Disordered" evidence="1">
    <location>
        <begin position="1519"/>
        <end position="1604"/>
    </location>
</feature>
<dbReference type="GO" id="GO:0016020">
    <property type="term" value="C:membrane"/>
    <property type="evidence" value="ECO:0007669"/>
    <property type="project" value="InterPro"/>
</dbReference>
<organism evidence="3 4">
    <name type="scientific">Leishmania braziliensis MHOM/BR/75/M2904</name>
    <dbReference type="NCBI Taxonomy" id="420245"/>
    <lineage>
        <taxon>Eukaryota</taxon>
        <taxon>Discoba</taxon>
        <taxon>Euglenozoa</taxon>
        <taxon>Kinetoplastea</taxon>
        <taxon>Metakinetoplastina</taxon>
        <taxon>Trypanosomatida</taxon>
        <taxon>Trypanosomatidae</taxon>
        <taxon>Leishmaniinae</taxon>
        <taxon>Leishmania</taxon>
        <taxon>Leishmania braziliensis species complex</taxon>
    </lineage>
</organism>
<keyword evidence="2" id="KW-1133">Transmembrane helix</keyword>
<feature type="region of interest" description="Disordered" evidence="1">
    <location>
        <begin position="147"/>
        <end position="225"/>
    </location>
</feature>
<feature type="compositionally biased region" description="Polar residues" evidence="1">
    <location>
        <begin position="3364"/>
        <end position="3379"/>
    </location>
</feature>
<feature type="region of interest" description="Disordered" evidence="1">
    <location>
        <begin position="309"/>
        <end position="347"/>
    </location>
</feature>
<feature type="compositionally biased region" description="Low complexity" evidence="1">
    <location>
        <begin position="1543"/>
        <end position="1558"/>
    </location>
</feature>
<feature type="transmembrane region" description="Helical" evidence="2">
    <location>
        <begin position="12"/>
        <end position="32"/>
    </location>
</feature>